<protein>
    <submittedName>
        <fullName evidence="1">Uncharacterized protein</fullName>
    </submittedName>
</protein>
<reference evidence="1 2" key="1">
    <citation type="journal article" date="2013" name="Nat. Genet.">
        <title>The genome of the hydatid tapeworm Echinococcus granulosus.</title>
        <authorList>
            <person name="Zheng H."/>
            <person name="Zhang W."/>
            <person name="Zhang L."/>
            <person name="Zhang Z."/>
            <person name="Li J."/>
            <person name="Lu G."/>
            <person name="Zhu Y."/>
            <person name="Wang Y."/>
            <person name="Huang Y."/>
            <person name="Liu J."/>
            <person name="Kang H."/>
            <person name="Chen J."/>
            <person name="Wang L."/>
            <person name="Chen A."/>
            <person name="Yu S."/>
            <person name="Gao Z."/>
            <person name="Jin L."/>
            <person name="Gu W."/>
            <person name="Wang Z."/>
            <person name="Zhao L."/>
            <person name="Shi B."/>
            <person name="Wen H."/>
            <person name="Lin R."/>
            <person name="Jones M.K."/>
            <person name="Brejova B."/>
            <person name="Vinar T."/>
            <person name="Zhao G."/>
            <person name="McManus D.P."/>
            <person name="Chen Z."/>
            <person name="Zhou Y."/>
            <person name="Wang S."/>
        </authorList>
    </citation>
    <scope>NUCLEOTIDE SEQUENCE [LARGE SCALE GENOMIC DNA]</scope>
</reference>
<dbReference type="RefSeq" id="XP_024345866.1">
    <property type="nucleotide sequence ID" value="XM_024499718.1"/>
</dbReference>
<comment type="caution">
    <text evidence="1">The sequence shown here is derived from an EMBL/GenBank/DDBJ whole genome shotgun (WGS) entry which is preliminary data.</text>
</comment>
<evidence type="ECO:0000313" key="2">
    <source>
        <dbReference type="Proteomes" id="UP000019149"/>
    </source>
</evidence>
<organism evidence="1 2">
    <name type="scientific">Echinococcus granulosus</name>
    <name type="common">Hydatid tapeworm</name>
    <dbReference type="NCBI Taxonomy" id="6210"/>
    <lineage>
        <taxon>Eukaryota</taxon>
        <taxon>Metazoa</taxon>
        <taxon>Spiralia</taxon>
        <taxon>Lophotrochozoa</taxon>
        <taxon>Platyhelminthes</taxon>
        <taxon>Cestoda</taxon>
        <taxon>Eucestoda</taxon>
        <taxon>Cyclophyllidea</taxon>
        <taxon>Taeniidae</taxon>
        <taxon>Echinococcus</taxon>
        <taxon>Echinococcus granulosus group</taxon>
    </lineage>
</organism>
<dbReference type="AlphaFoldDB" id="W6U0M7"/>
<dbReference type="KEGG" id="egl:EGR_10469"/>
<keyword evidence="2" id="KW-1185">Reference proteome</keyword>
<sequence length="30" mass="3248">MSTAMSIHGSFIAGVQVYEVTSNNSDEFPK</sequence>
<dbReference type="Proteomes" id="UP000019149">
    <property type="component" value="Unassembled WGS sequence"/>
</dbReference>
<proteinExistence type="predicted"/>
<evidence type="ECO:0000313" key="1">
    <source>
        <dbReference type="EMBL" id="EUB54670.1"/>
    </source>
</evidence>
<dbReference type="GeneID" id="36346184"/>
<dbReference type="CTD" id="36346184"/>
<accession>W6U0M7</accession>
<name>W6U0M7_ECHGR</name>
<dbReference type="EMBL" id="APAU02000223">
    <property type="protein sequence ID" value="EUB54670.1"/>
    <property type="molecule type" value="Genomic_DNA"/>
</dbReference>
<gene>
    <name evidence="1" type="ORF">EGR_10469</name>
</gene>